<dbReference type="Proteomes" id="UP001432014">
    <property type="component" value="Chromosome"/>
</dbReference>
<accession>A0ABZ1WFW1</accession>
<dbReference type="RefSeq" id="WP_329494233.1">
    <property type="nucleotide sequence ID" value="NZ_CP108460.1"/>
</dbReference>
<proteinExistence type="predicted"/>
<organism evidence="1 2">
    <name type="scientific">Kitasatospora herbaricolor</name>
    <dbReference type="NCBI Taxonomy" id="68217"/>
    <lineage>
        <taxon>Bacteria</taxon>
        <taxon>Bacillati</taxon>
        <taxon>Actinomycetota</taxon>
        <taxon>Actinomycetes</taxon>
        <taxon>Kitasatosporales</taxon>
        <taxon>Streptomycetaceae</taxon>
        <taxon>Kitasatospora</taxon>
    </lineage>
</organism>
<protein>
    <submittedName>
        <fullName evidence="1">Competence protein CoiA</fullName>
    </submittedName>
</protein>
<dbReference type="EMBL" id="CP108482">
    <property type="protein sequence ID" value="WUS59658.1"/>
    <property type="molecule type" value="Genomic_DNA"/>
</dbReference>
<evidence type="ECO:0000313" key="2">
    <source>
        <dbReference type="Proteomes" id="UP001432014"/>
    </source>
</evidence>
<reference evidence="1 2" key="1">
    <citation type="submission" date="2022-10" db="EMBL/GenBank/DDBJ databases">
        <title>The complete genomes of actinobacterial strains from the NBC collection.</title>
        <authorList>
            <person name="Joergensen T.S."/>
            <person name="Alvarez Arevalo M."/>
            <person name="Sterndorff E.B."/>
            <person name="Faurdal D."/>
            <person name="Vuksanovic O."/>
            <person name="Mourched A.-S."/>
            <person name="Charusanti P."/>
            <person name="Shaw S."/>
            <person name="Blin K."/>
            <person name="Weber T."/>
        </authorList>
    </citation>
    <scope>NUCLEOTIDE SEQUENCE [LARGE SCALE GENOMIC DNA]</scope>
    <source>
        <strain evidence="1 2">NBC_01247</strain>
    </source>
</reference>
<name>A0ABZ1WFW1_9ACTN</name>
<sequence length="594" mass="65431">MPYDPYDHRKVQTAVLGNRNSDHPVLLPFYPIPLDRFRRDHVGDTFWCGTLLGGCGKQVTTKRYTERVCHFAHHAPVKCDRVENGEASADHLFIKRAFDLWLVAQDIRRYAEFHGAVPNGLLGLSFDVPALRSVVSLQLARQSVSDWQARHEKFAQGGTRVEWVFGPETMLTKQYIDRHGRALRVACETRDHTRHVKIGVEDRKHRLEWFDLDGCRMTSAGIVVPGSGPEAVTEPRPVVAPEAEHAAPWSTALYMEVVGALRSQPRLKRMFQYSGVTWIDAEVRDSVGHTVRACVVVKGLLSHARRGDVYRLVGETRPRMTHGTTGQLEWAVEAAAAYRLTDAEAANSPFGAKRRYQVRVVSPEPAVVVPAQPPVVRGPVVHEDPKRRKRKRVVATDSLVIEKPGFAPVPDSAPGRVPAAAPVRAPVSPVRRRATAPLAATGSLFSSPNPLVVSGGSVRPDVPRRPAEAIRWELEVATGLVHIASDGETTTWSGLVLEHARSALFQDYAGEFGCLRSVDQPTGEGVPELMLSSLVVSPTGGPPGCARELLDAFGLCVPVTDTALEIIWRREQERVHAAYAVPPRVPPARLVPER</sequence>
<gene>
    <name evidence="1" type="ORF">OG469_31630</name>
</gene>
<evidence type="ECO:0000313" key="1">
    <source>
        <dbReference type="EMBL" id="WUS59658.1"/>
    </source>
</evidence>
<keyword evidence="2" id="KW-1185">Reference proteome</keyword>